<dbReference type="InterPro" id="IPR000276">
    <property type="entry name" value="GPCR_Rhodpsn"/>
</dbReference>
<evidence type="ECO:0000256" key="12">
    <source>
        <dbReference type="SAM" id="Phobius"/>
    </source>
</evidence>
<keyword evidence="3 11" id="KW-0812">Transmembrane</keyword>
<keyword evidence="7" id="KW-1015">Disulfide bond</keyword>
<evidence type="ECO:0000256" key="6">
    <source>
        <dbReference type="ARBA" id="ARBA00023136"/>
    </source>
</evidence>
<evidence type="ECO:0000256" key="11">
    <source>
        <dbReference type="RuleBase" id="RU000688"/>
    </source>
</evidence>
<evidence type="ECO:0000259" key="13">
    <source>
        <dbReference type="PROSITE" id="PS50262"/>
    </source>
</evidence>
<comment type="similarity">
    <text evidence="11">Belongs to the G-protein coupled receptor 1 family.</text>
</comment>
<feature type="transmembrane region" description="Helical" evidence="12">
    <location>
        <begin position="110"/>
        <end position="129"/>
    </location>
</feature>
<sequence length="195" mass="22057">MASVYDPADGFIYNSSDLFMMNYTSPIWDRRNVLAATFIGVLAVIGIVGNSLVVYIVLRRRDMHTVTNMYIMNLAKADICFLLVCAIPAASQLANGGVWHFGEFMCRFTVYIQSVAVQAACGTLVIMTLDRYFVISNPLRSRARRTKRSVVTNIGCIWLASFVMHIPIAVYTEVLIDPYYLTPVPTFVYFMYRTD</sequence>
<evidence type="ECO:0000256" key="9">
    <source>
        <dbReference type="ARBA" id="ARBA00023180"/>
    </source>
</evidence>
<keyword evidence="5 11" id="KW-0297">G-protein coupled receptor</keyword>
<dbReference type="RefSeq" id="XP_006816278.1">
    <property type="nucleotide sequence ID" value="XM_006816215.1"/>
</dbReference>
<evidence type="ECO:0000256" key="8">
    <source>
        <dbReference type="ARBA" id="ARBA00023170"/>
    </source>
</evidence>
<gene>
    <name evidence="15" type="primary">LOC102803447</name>
</gene>
<name>A0ABM0M8D7_SACKO</name>
<dbReference type="PROSITE" id="PS50262">
    <property type="entry name" value="G_PROTEIN_RECEP_F1_2"/>
    <property type="match status" value="1"/>
</dbReference>
<dbReference type="GeneID" id="102803447"/>
<protein>
    <submittedName>
        <fullName evidence="15">G-protein coupled receptor 54-like</fullName>
    </submittedName>
</protein>
<dbReference type="PANTHER" id="PTHR45695:SF23">
    <property type="entry name" value="GALANIN-LIKE G-PROTEIN COUPLED RECEPTOR NPR-9"/>
    <property type="match status" value="1"/>
</dbReference>
<dbReference type="Pfam" id="PF00001">
    <property type="entry name" value="7tm_1"/>
    <property type="match status" value="1"/>
</dbReference>
<keyword evidence="9" id="KW-0325">Glycoprotein</keyword>
<feature type="transmembrane region" description="Helical" evidence="12">
    <location>
        <begin position="33"/>
        <end position="58"/>
    </location>
</feature>
<evidence type="ECO:0000313" key="15">
    <source>
        <dbReference type="RefSeq" id="XP_006816278.1"/>
    </source>
</evidence>
<accession>A0ABM0M8D7</accession>
<keyword evidence="4 12" id="KW-1133">Transmembrane helix</keyword>
<keyword evidence="2" id="KW-1003">Cell membrane</keyword>
<evidence type="ECO:0000313" key="14">
    <source>
        <dbReference type="Proteomes" id="UP000694865"/>
    </source>
</evidence>
<dbReference type="InterPro" id="IPR008103">
    <property type="entry name" value="KiSS_1_rcpt"/>
</dbReference>
<comment type="subcellular location">
    <subcellularLocation>
        <location evidence="1">Cell membrane</location>
        <topology evidence="1">Multi-pass membrane protein</topology>
    </subcellularLocation>
</comment>
<keyword evidence="14" id="KW-1185">Reference proteome</keyword>
<keyword evidence="8 11" id="KW-0675">Receptor</keyword>
<organism evidence="14 15">
    <name type="scientific">Saccoglossus kowalevskii</name>
    <name type="common">Acorn worm</name>
    <dbReference type="NCBI Taxonomy" id="10224"/>
    <lineage>
        <taxon>Eukaryota</taxon>
        <taxon>Metazoa</taxon>
        <taxon>Hemichordata</taxon>
        <taxon>Enteropneusta</taxon>
        <taxon>Harrimaniidae</taxon>
        <taxon>Saccoglossus</taxon>
    </lineage>
</organism>
<dbReference type="PRINTS" id="PR00237">
    <property type="entry name" value="GPCRRHODOPSN"/>
</dbReference>
<dbReference type="PROSITE" id="PS00237">
    <property type="entry name" value="G_PROTEIN_RECEP_F1_1"/>
    <property type="match status" value="1"/>
</dbReference>
<dbReference type="InterPro" id="IPR017452">
    <property type="entry name" value="GPCR_Rhodpsn_7TM"/>
</dbReference>
<feature type="transmembrane region" description="Helical" evidence="12">
    <location>
        <begin position="70"/>
        <end position="90"/>
    </location>
</feature>
<reference evidence="15" key="1">
    <citation type="submission" date="2025-08" db="UniProtKB">
        <authorList>
            <consortium name="RefSeq"/>
        </authorList>
    </citation>
    <scope>IDENTIFICATION</scope>
    <source>
        <tissue evidence="15">Testes</tissue>
    </source>
</reference>
<feature type="domain" description="G-protein coupled receptors family 1 profile" evidence="13">
    <location>
        <begin position="49"/>
        <end position="195"/>
    </location>
</feature>
<dbReference type="PANTHER" id="PTHR45695">
    <property type="entry name" value="LEUCOKININ RECEPTOR-RELATED"/>
    <property type="match status" value="1"/>
</dbReference>
<dbReference type="SUPFAM" id="SSF81321">
    <property type="entry name" value="Family A G protein-coupled receptor-like"/>
    <property type="match status" value="1"/>
</dbReference>
<keyword evidence="10 11" id="KW-0807">Transducer</keyword>
<evidence type="ECO:0000256" key="3">
    <source>
        <dbReference type="ARBA" id="ARBA00022692"/>
    </source>
</evidence>
<feature type="transmembrane region" description="Helical" evidence="12">
    <location>
        <begin position="150"/>
        <end position="171"/>
    </location>
</feature>
<evidence type="ECO:0000256" key="10">
    <source>
        <dbReference type="ARBA" id="ARBA00023224"/>
    </source>
</evidence>
<keyword evidence="6 12" id="KW-0472">Membrane</keyword>
<dbReference type="Gene3D" id="1.20.1070.10">
    <property type="entry name" value="Rhodopsin 7-helix transmembrane proteins"/>
    <property type="match status" value="1"/>
</dbReference>
<proteinExistence type="inferred from homology"/>
<evidence type="ECO:0000256" key="7">
    <source>
        <dbReference type="ARBA" id="ARBA00023157"/>
    </source>
</evidence>
<dbReference type="Proteomes" id="UP000694865">
    <property type="component" value="Unplaced"/>
</dbReference>
<evidence type="ECO:0000256" key="4">
    <source>
        <dbReference type="ARBA" id="ARBA00022989"/>
    </source>
</evidence>
<evidence type="ECO:0000256" key="5">
    <source>
        <dbReference type="ARBA" id="ARBA00023040"/>
    </source>
</evidence>
<evidence type="ECO:0000256" key="1">
    <source>
        <dbReference type="ARBA" id="ARBA00004651"/>
    </source>
</evidence>
<evidence type="ECO:0000256" key="2">
    <source>
        <dbReference type="ARBA" id="ARBA00022475"/>
    </source>
</evidence>
<dbReference type="PRINTS" id="PR01728">
    <property type="entry name" value="KISS1RECEPTR"/>
</dbReference>